<evidence type="ECO:0000256" key="5">
    <source>
        <dbReference type="ARBA" id="ARBA00022801"/>
    </source>
</evidence>
<gene>
    <name evidence="8" type="ORF">CPELLU_LOCUS10814</name>
</gene>
<dbReference type="GO" id="GO:0004185">
    <property type="term" value="F:serine-type carboxypeptidase activity"/>
    <property type="evidence" value="ECO:0007669"/>
    <property type="project" value="UniProtKB-EC"/>
</dbReference>
<keyword evidence="3" id="KW-0121">Carboxypeptidase</keyword>
<dbReference type="Pfam" id="PF00450">
    <property type="entry name" value="Peptidase_S10"/>
    <property type="match status" value="1"/>
</dbReference>
<evidence type="ECO:0000256" key="7">
    <source>
        <dbReference type="SAM" id="SignalP"/>
    </source>
</evidence>
<keyword evidence="6" id="KW-0325">Glycoprotein</keyword>
<dbReference type="EC" id="3.4.16.5" evidence="2"/>
<protein>
    <recommendedName>
        <fullName evidence="2">carboxypeptidase C</fullName>
        <ecNumber evidence="2">3.4.16.5</ecNumber>
    </recommendedName>
</protein>
<dbReference type="GO" id="GO:0006508">
    <property type="term" value="P:proteolysis"/>
    <property type="evidence" value="ECO:0007669"/>
    <property type="project" value="UniProtKB-KW"/>
</dbReference>
<evidence type="ECO:0000313" key="8">
    <source>
        <dbReference type="EMBL" id="CAG8681487.1"/>
    </source>
</evidence>
<keyword evidence="7" id="KW-0732">Signal</keyword>
<evidence type="ECO:0000256" key="6">
    <source>
        <dbReference type="ARBA" id="ARBA00023180"/>
    </source>
</evidence>
<dbReference type="SUPFAM" id="SSF53474">
    <property type="entry name" value="alpha/beta-Hydrolases"/>
    <property type="match status" value="1"/>
</dbReference>
<dbReference type="Gene3D" id="1.10.287.410">
    <property type="match status" value="1"/>
</dbReference>
<dbReference type="PANTHER" id="PTHR11802">
    <property type="entry name" value="SERINE PROTEASE FAMILY S10 SERINE CARBOXYPEPTIDASE"/>
    <property type="match status" value="1"/>
</dbReference>
<evidence type="ECO:0000256" key="1">
    <source>
        <dbReference type="ARBA" id="ARBA00009431"/>
    </source>
</evidence>
<reference evidence="8" key="1">
    <citation type="submission" date="2021-06" db="EMBL/GenBank/DDBJ databases">
        <authorList>
            <person name="Kallberg Y."/>
            <person name="Tangrot J."/>
            <person name="Rosling A."/>
        </authorList>
    </citation>
    <scope>NUCLEOTIDE SEQUENCE</scope>
    <source>
        <strain evidence="8">FL966</strain>
    </source>
</reference>
<evidence type="ECO:0000256" key="2">
    <source>
        <dbReference type="ARBA" id="ARBA00012446"/>
    </source>
</evidence>
<sequence>MIILAYSKFRVTLFALEVLLLCHLASSQWTKILKHDNFPEYKVKLREPHLCDKTVQQYSGYIDVKDTKHLFFWFFESRSKPKEDPITLWLNGGPGSSSIKGLYFGAGPCTVNPGGNDTTFDPNSWNNNSSFIFLDQPTNTGYSYGESVSNTFVAAHDIYAFLQIFFQEFRQYANLDFHIAGESYSGHYIPAIASIINNYNHVYNAKDIIHINLKSILMGNALVNILIQHKYLPVMGCNSSYGPILADSTCKQMRRDYIQCAKLTKTCYDSKNVTICVTAENCFSGMFQPFRDIVNAFDIRDQCNEGNPDLCYPELQDISKYCNREDIKTELGVNPSIIRRFDIYIPPLLENNIRVLVYAGDADVICNWFGCEAWTKDLKWSGTKGFNNANVTRWITNTGNHAGNVRTFKGFTFLRVFESGHMVPHDQPRASLDFFNKWIFNKDL</sequence>
<keyword evidence="9" id="KW-1185">Reference proteome</keyword>
<dbReference type="Proteomes" id="UP000789759">
    <property type="component" value="Unassembled WGS sequence"/>
</dbReference>
<feature type="chain" id="PRO_5040344609" description="carboxypeptidase C" evidence="7">
    <location>
        <begin position="28"/>
        <end position="444"/>
    </location>
</feature>
<evidence type="ECO:0000256" key="3">
    <source>
        <dbReference type="ARBA" id="ARBA00022645"/>
    </source>
</evidence>
<name>A0A9N9EJN3_9GLOM</name>
<dbReference type="GO" id="GO:0000324">
    <property type="term" value="C:fungal-type vacuole"/>
    <property type="evidence" value="ECO:0007669"/>
    <property type="project" value="TreeGrafter"/>
</dbReference>
<proteinExistence type="inferred from homology"/>
<dbReference type="OrthoDB" id="2408043at2759"/>
<dbReference type="EMBL" id="CAJVQA010009135">
    <property type="protein sequence ID" value="CAG8681487.1"/>
    <property type="molecule type" value="Genomic_DNA"/>
</dbReference>
<accession>A0A9N9EJN3</accession>
<dbReference type="PRINTS" id="PR00724">
    <property type="entry name" value="CRBOXYPTASEC"/>
</dbReference>
<organism evidence="8 9">
    <name type="scientific">Cetraspora pellucida</name>
    <dbReference type="NCBI Taxonomy" id="1433469"/>
    <lineage>
        <taxon>Eukaryota</taxon>
        <taxon>Fungi</taxon>
        <taxon>Fungi incertae sedis</taxon>
        <taxon>Mucoromycota</taxon>
        <taxon>Glomeromycotina</taxon>
        <taxon>Glomeromycetes</taxon>
        <taxon>Diversisporales</taxon>
        <taxon>Gigasporaceae</taxon>
        <taxon>Cetraspora</taxon>
    </lineage>
</organism>
<evidence type="ECO:0000313" key="9">
    <source>
        <dbReference type="Proteomes" id="UP000789759"/>
    </source>
</evidence>
<feature type="signal peptide" evidence="7">
    <location>
        <begin position="1"/>
        <end position="27"/>
    </location>
</feature>
<comment type="similarity">
    <text evidence="1">Belongs to the peptidase S10 family.</text>
</comment>
<dbReference type="AlphaFoldDB" id="A0A9N9EJN3"/>
<dbReference type="Gene3D" id="3.40.50.1820">
    <property type="entry name" value="alpha/beta hydrolase"/>
    <property type="match status" value="1"/>
</dbReference>
<dbReference type="InterPro" id="IPR029058">
    <property type="entry name" value="AB_hydrolase_fold"/>
</dbReference>
<dbReference type="PANTHER" id="PTHR11802:SF113">
    <property type="entry name" value="SERINE CARBOXYPEPTIDASE CTSA-4.1"/>
    <property type="match status" value="1"/>
</dbReference>
<dbReference type="InterPro" id="IPR001563">
    <property type="entry name" value="Peptidase_S10"/>
</dbReference>
<keyword evidence="5" id="KW-0378">Hydrolase</keyword>
<evidence type="ECO:0000256" key="4">
    <source>
        <dbReference type="ARBA" id="ARBA00022670"/>
    </source>
</evidence>
<comment type="caution">
    <text evidence="8">The sequence shown here is derived from an EMBL/GenBank/DDBJ whole genome shotgun (WGS) entry which is preliminary data.</text>
</comment>
<keyword evidence="4" id="KW-0645">Protease</keyword>